<feature type="signal peptide" evidence="2">
    <location>
        <begin position="1"/>
        <end position="16"/>
    </location>
</feature>
<keyword evidence="4" id="KW-1185">Reference proteome</keyword>
<dbReference type="Proteomes" id="UP000187209">
    <property type="component" value="Unassembled WGS sequence"/>
</dbReference>
<feature type="transmembrane region" description="Helical" evidence="1">
    <location>
        <begin position="159"/>
        <end position="180"/>
    </location>
</feature>
<evidence type="ECO:0000256" key="2">
    <source>
        <dbReference type="SAM" id="SignalP"/>
    </source>
</evidence>
<keyword evidence="1" id="KW-0812">Transmembrane</keyword>
<evidence type="ECO:0008006" key="5">
    <source>
        <dbReference type="Google" id="ProtNLM"/>
    </source>
</evidence>
<sequence length="189" mass="21094">MLIFILSLLQAQASECLPPNDCSKYCRIQYQGQKSFYNTTDGNCYSIPICSNTQYYNPSNNLCIEPGSIPNIPTNPIPTEGNSTNDKQIICVHGKIIGKACLCDDGYYTSTYQDPSQEVVIMCDSRIPEDNGYVEGKSGEIYLQSPQKIVNEQMPLDPLYKIVILIGLCIISCIGSCCWVRKLKKKLLL</sequence>
<keyword evidence="1" id="KW-0472">Membrane</keyword>
<reference evidence="3 4" key="1">
    <citation type="submission" date="2016-11" db="EMBL/GenBank/DDBJ databases">
        <title>The macronuclear genome of Stentor coeruleus: a giant cell with tiny introns.</title>
        <authorList>
            <person name="Slabodnick M."/>
            <person name="Ruby J.G."/>
            <person name="Reiff S.B."/>
            <person name="Swart E.C."/>
            <person name="Gosai S."/>
            <person name="Prabakaran S."/>
            <person name="Witkowska E."/>
            <person name="Larue G.E."/>
            <person name="Fisher S."/>
            <person name="Freeman R.M."/>
            <person name="Gunawardena J."/>
            <person name="Chu W."/>
            <person name="Stover N.A."/>
            <person name="Gregory B.D."/>
            <person name="Nowacki M."/>
            <person name="Derisi J."/>
            <person name="Roy S.W."/>
            <person name="Marshall W.F."/>
            <person name="Sood P."/>
        </authorList>
    </citation>
    <scope>NUCLEOTIDE SEQUENCE [LARGE SCALE GENOMIC DNA]</scope>
    <source>
        <strain evidence="3">WM001</strain>
    </source>
</reference>
<organism evidence="3 4">
    <name type="scientific">Stentor coeruleus</name>
    <dbReference type="NCBI Taxonomy" id="5963"/>
    <lineage>
        <taxon>Eukaryota</taxon>
        <taxon>Sar</taxon>
        <taxon>Alveolata</taxon>
        <taxon>Ciliophora</taxon>
        <taxon>Postciliodesmatophora</taxon>
        <taxon>Heterotrichea</taxon>
        <taxon>Heterotrichida</taxon>
        <taxon>Stentoridae</taxon>
        <taxon>Stentor</taxon>
    </lineage>
</organism>
<accession>A0A1R2D1P4</accession>
<gene>
    <name evidence="3" type="ORF">SteCoe_1492</name>
</gene>
<protein>
    <recommendedName>
        <fullName evidence="5">Chitin-binding type-2 domain-containing protein</fullName>
    </recommendedName>
</protein>
<keyword evidence="1" id="KW-1133">Transmembrane helix</keyword>
<evidence type="ECO:0000256" key="1">
    <source>
        <dbReference type="SAM" id="Phobius"/>
    </source>
</evidence>
<comment type="caution">
    <text evidence="3">The sequence shown here is derived from an EMBL/GenBank/DDBJ whole genome shotgun (WGS) entry which is preliminary data.</text>
</comment>
<proteinExistence type="predicted"/>
<dbReference type="EMBL" id="MPUH01000016">
    <property type="protein sequence ID" value="OMJ95130.1"/>
    <property type="molecule type" value="Genomic_DNA"/>
</dbReference>
<evidence type="ECO:0000313" key="4">
    <source>
        <dbReference type="Proteomes" id="UP000187209"/>
    </source>
</evidence>
<name>A0A1R2D1P4_9CILI</name>
<feature type="chain" id="PRO_5012096627" description="Chitin-binding type-2 domain-containing protein" evidence="2">
    <location>
        <begin position="17"/>
        <end position="189"/>
    </location>
</feature>
<keyword evidence="2" id="KW-0732">Signal</keyword>
<evidence type="ECO:0000313" key="3">
    <source>
        <dbReference type="EMBL" id="OMJ95130.1"/>
    </source>
</evidence>
<dbReference type="AlphaFoldDB" id="A0A1R2D1P4"/>